<dbReference type="RefSeq" id="YP_009649332.1">
    <property type="nucleotide sequence ID" value="NC_042699.1"/>
</dbReference>
<protein>
    <recommendedName>
        <fullName evidence="6">Small ribosomal subunit protein uS3m</fullName>
    </recommendedName>
</protein>
<dbReference type="EMBL" id="MH794153">
    <property type="protein sequence ID" value="QDA23247.1"/>
    <property type="molecule type" value="Genomic_DNA"/>
</dbReference>
<proteinExistence type="inferred from homology"/>
<dbReference type="Pfam" id="PF05316">
    <property type="entry name" value="VAR1"/>
    <property type="match status" value="1"/>
</dbReference>
<evidence type="ECO:0000256" key="6">
    <source>
        <dbReference type="ARBA" id="ARBA00035157"/>
    </source>
</evidence>
<dbReference type="GO" id="GO:1990904">
    <property type="term" value="C:ribonucleoprotein complex"/>
    <property type="evidence" value="ECO:0007669"/>
    <property type="project" value="UniProtKB-KW"/>
</dbReference>
<comment type="similarity">
    <text evidence="2">Belongs to the universal ribosomal protein uS3 family.</text>
</comment>
<keyword evidence="5" id="KW-0687">Ribonucleoprotein</keyword>
<name>A0A4Y5SJB5_9AGAM</name>
<dbReference type="GO" id="GO:0005840">
    <property type="term" value="C:ribosome"/>
    <property type="evidence" value="ECO:0007669"/>
    <property type="project" value="UniProtKB-KW"/>
</dbReference>
<geneLocation type="mitochondrion" evidence="7"/>
<evidence type="ECO:0000256" key="1">
    <source>
        <dbReference type="ARBA" id="ARBA00004173"/>
    </source>
</evidence>
<keyword evidence="3 7" id="KW-0689">Ribosomal protein</keyword>
<sequence>MQNKNIQMLNYFDSALKSKLNTEYKGKSSLDIISNISEYNKYIPFNTKLNNKLFLLKKIERNLMNSNKNILTDNKKNIITNIKKDLNNKNNIMIPRNKEIINNQINKNLITRIKNINTNLKNNINLPLNIIGNPALNKKNINYLSLITSFNPEVAKLKNTVFNFNLTNNKLLKNVYTILEYSFKSMSSLISKPYLYINQDKIIIHLFFYKKVLPKVKLFRKNWNRNKLGIYGNKESIKAIKDNQKLPFLTLNKIKLENLCALLSKIFNKPVELELTQLHRIYHEPNILVNALGSIVNRIKLRRILKRLFKAIIIKNPTRLINRKRFSVIPCVLAGLSVKVAGRVMTQRVVPRKTVKFTQKGSLSRTKSIFVENARFTNKNKRGSFSITVTSGYFL</sequence>
<keyword evidence="4 7" id="KW-0496">Mitochondrion</keyword>
<comment type="subcellular location">
    <subcellularLocation>
        <location evidence="1">Mitochondrion</location>
    </subcellularLocation>
</comment>
<dbReference type="GO" id="GO:0005739">
    <property type="term" value="C:mitochondrion"/>
    <property type="evidence" value="ECO:0007669"/>
    <property type="project" value="UniProtKB-SubCell"/>
</dbReference>
<organism evidence="7">
    <name type="scientific">Rhizopogon vinicolor</name>
    <dbReference type="NCBI Taxonomy" id="80600"/>
    <lineage>
        <taxon>Eukaryota</taxon>
        <taxon>Fungi</taxon>
        <taxon>Dikarya</taxon>
        <taxon>Basidiomycota</taxon>
        <taxon>Agaricomycotina</taxon>
        <taxon>Agaricomycetes</taxon>
        <taxon>Agaricomycetidae</taxon>
        <taxon>Boletales</taxon>
        <taxon>Suillineae</taxon>
        <taxon>Rhizopogonaceae</taxon>
        <taxon>Rhizopogon</taxon>
    </lineage>
</organism>
<accession>A0A4Y5SJB5</accession>
<dbReference type="InterPro" id="IPR007980">
    <property type="entry name" value="Ribosomal_uS3m_fun"/>
</dbReference>
<evidence type="ECO:0000256" key="2">
    <source>
        <dbReference type="ARBA" id="ARBA00010761"/>
    </source>
</evidence>
<dbReference type="GO" id="GO:0003735">
    <property type="term" value="F:structural constituent of ribosome"/>
    <property type="evidence" value="ECO:0007669"/>
    <property type="project" value="InterPro"/>
</dbReference>
<dbReference type="GeneID" id="40487020"/>
<evidence type="ECO:0000256" key="3">
    <source>
        <dbReference type="ARBA" id="ARBA00022980"/>
    </source>
</evidence>
<gene>
    <name evidence="7" type="primary">rps3</name>
</gene>
<dbReference type="GO" id="GO:0006412">
    <property type="term" value="P:translation"/>
    <property type="evidence" value="ECO:0007669"/>
    <property type="project" value="InterPro"/>
</dbReference>
<evidence type="ECO:0000256" key="5">
    <source>
        <dbReference type="ARBA" id="ARBA00023274"/>
    </source>
</evidence>
<reference evidence="7" key="1">
    <citation type="journal article" name="Int. J. Mol. Sci.">
        <title>Comparative Mitochondrial Genome Analysis of Two Ectomycorrhizal Fungi (Rhizopogon) Reveals Dynamic Changes of Intron and Phylogenetic Relationships of the Subphylum Agaricomycotina.</title>
        <authorList>
            <person name="Li Q."/>
            <person name="Ren Y."/>
            <person name="Shi X."/>
            <person name="Peng L."/>
            <person name="Zhao J."/>
            <person name="Song Y."/>
            <person name="Zhao G."/>
        </authorList>
    </citation>
    <scope>NUCLEOTIDE SEQUENCE</scope>
</reference>
<dbReference type="AlphaFoldDB" id="A0A4Y5SJB5"/>
<evidence type="ECO:0000313" key="7">
    <source>
        <dbReference type="EMBL" id="QDA23247.1"/>
    </source>
</evidence>
<evidence type="ECO:0000256" key="4">
    <source>
        <dbReference type="ARBA" id="ARBA00023128"/>
    </source>
</evidence>